<keyword evidence="4 9" id="KW-0547">Nucleotide-binding</keyword>
<gene>
    <name evidence="11" type="ORF">CEN50_03600</name>
</gene>
<dbReference type="SMART" id="SM00220">
    <property type="entry name" value="S_TKc"/>
    <property type="match status" value="1"/>
</dbReference>
<accession>A0A2N6KKT3</accession>
<evidence type="ECO:0000256" key="3">
    <source>
        <dbReference type="ARBA" id="ARBA00022679"/>
    </source>
</evidence>
<evidence type="ECO:0000313" key="11">
    <source>
        <dbReference type="EMBL" id="PMB00375.1"/>
    </source>
</evidence>
<evidence type="ECO:0000256" key="9">
    <source>
        <dbReference type="PROSITE-ProRule" id="PRU10141"/>
    </source>
</evidence>
<dbReference type="SUPFAM" id="SSF56112">
    <property type="entry name" value="Protein kinase-like (PK-like)"/>
    <property type="match status" value="1"/>
</dbReference>
<dbReference type="GO" id="GO:0004674">
    <property type="term" value="F:protein serine/threonine kinase activity"/>
    <property type="evidence" value="ECO:0007669"/>
    <property type="project" value="UniProtKB-KW"/>
</dbReference>
<keyword evidence="5 11" id="KW-0418">Kinase</keyword>
<dbReference type="InterPro" id="IPR017441">
    <property type="entry name" value="Protein_kinase_ATP_BS"/>
</dbReference>
<dbReference type="InterPro" id="IPR000719">
    <property type="entry name" value="Prot_kinase_dom"/>
</dbReference>
<evidence type="ECO:0000256" key="6">
    <source>
        <dbReference type="ARBA" id="ARBA00022840"/>
    </source>
</evidence>
<reference evidence="11 12" key="1">
    <citation type="submission" date="2017-07" db="EMBL/GenBank/DDBJ databases">
        <title>Genomes of Fischerella (Mastigocladus) sp. strains.</title>
        <authorList>
            <person name="Miller S.R."/>
        </authorList>
    </citation>
    <scope>NUCLEOTIDE SEQUENCE [LARGE SCALE GENOMIC DNA]</scope>
    <source>
        <strain evidence="11 12">CCMEE 5268</strain>
    </source>
</reference>
<evidence type="ECO:0000256" key="2">
    <source>
        <dbReference type="ARBA" id="ARBA00022527"/>
    </source>
</evidence>
<dbReference type="PANTHER" id="PTHR24363">
    <property type="entry name" value="SERINE/THREONINE PROTEIN KINASE"/>
    <property type="match status" value="1"/>
</dbReference>
<dbReference type="PROSITE" id="PS50011">
    <property type="entry name" value="PROTEIN_KINASE_DOM"/>
    <property type="match status" value="1"/>
</dbReference>
<evidence type="ECO:0000256" key="7">
    <source>
        <dbReference type="ARBA" id="ARBA00047899"/>
    </source>
</evidence>
<protein>
    <recommendedName>
        <fullName evidence="1">non-specific serine/threonine protein kinase</fullName>
        <ecNumber evidence="1">2.7.11.1</ecNumber>
    </recommendedName>
</protein>
<dbReference type="Pfam" id="PF00069">
    <property type="entry name" value="Pkinase"/>
    <property type="match status" value="1"/>
</dbReference>
<feature type="binding site" evidence="9">
    <location>
        <position position="65"/>
    </location>
    <ligand>
        <name>ATP</name>
        <dbReference type="ChEBI" id="CHEBI:30616"/>
    </ligand>
</feature>
<keyword evidence="6 9" id="KW-0067">ATP-binding</keyword>
<dbReference type="EMBL" id="NMQA01000037">
    <property type="protein sequence ID" value="PMB00375.1"/>
    <property type="molecule type" value="Genomic_DNA"/>
</dbReference>
<comment type="caution">
    <text evidence="11">The sequence shown here is derived from an EMBL/GenBank/DDBJ whole genome shotgun (WGS) entry which is preliminary data.</text>
</comment>
<dbReference type="RefSeq" id="WP_102171491.1">
    <property type="nucleotide sequence ID" value="NZ_NMQA01000037.1"/>
</dbReference>
<evidence type="ECO:0000256" key="8">
    <source>
        <dbReference type="ARBA" id="ARBA00048679"/>
    </source>
</evidence>
<dbReference type="PANTHER" id="PTHR24363:SF0">
    <property type="entry name" value="SERINE_THREONINE KINASE LIKE DOMAIN CONTAINING 1"/>
    <property type="match status" value="1"/>
</dbReference>
<evidence type="ECO:0000313" key="12">
    <source>
        <dbReference type="Proteomes" id="UP000235025"/>
    </source>
</evidence>
<dbReference type="InterPro" id="IPR011009">
    <property type="entry name" value="Kinase-like_dom_sf"/>
</dbReference>
<dbReference type="GO" id="GO:0005524">
    <property type="term" value="F:ATP binding"/>
    <property type="evidence" value="ECO:0007669"/>
    <property type="project" value="UniProtKB-UniRule"/>
</dbReference>
<dbReference type="AlphaFoldDB" id="A0A2N6KKT3"/>
<sequence length="343" mass="39298">MSLCVNPGCRNPHNLDRAEICSSCGSQLLLRMRYRPIRILGKGTFGQTLLAIDEDIPSRPYCAVKQFHFSSPHPDVLDKAIELFRQEAHRLETLGIHPQIPALLACFQQGQQLYLVQEFIEGLTLEEELQQQGTYTEAQVWQLLRDLLPVLKFIYQNQVIHRDIKPQNIIRRKQDNKPILIDFGCAKRFISETNLIQPGTQIGTWGYAPPEQMINGKVNQTSDLYSLGVTCVRMLTGTPTAIEMYDTENEICQWQEYLPSKASISSELSQILNKLLQKTIKDRYQSADEVLGAILPFFEDTRPPINLAPNREGFVYWLMGERAGRITVNVWNWLWGISEPPRV</sequence>
<dbReference type="Gene3D" id="1.10.510.10">
    <property type="entry name" value="Transferase(Phosphotransferase) domain 1"/>
    <property type="match status" value="1"/>
</dbReference>
<keyword evidence="3" id="KW-0808">Transferase</keyword>
<feature type="domain" description="Protein kinase" evidence="10">
    <location>
        <begin position="34"/>
        <end position="298"/>
    </location>
</feature>
<dbReference type="CDD" id="cd14014">
    <property type="entry name" value="STKc_PknB_like"/>
    <property type="match status" value="1"/>
</dbReference>
<dbReference type="EC" id="2.7.11.1" evidence="1"/>
<comment type="catalytic activity">
    <reaction evidence="8">
        <text>L-seryl-[protein] + ATP = O-phospho-L-seryl-[protein] + ADP + H(+)</text>
        <dbReference type="Rhea" id="RHEA:17989"/>
        <dbReference type="Rhea" id="RHEA-COMP:9863"/>
        <dbReference type="Rhea" id="RHEA-COMP:11604"/>
        <dbReference type="ChEBI" id="CHEBI:15378"/>
        <dbReference type="ChEBI" id="CHEBI:29999"/>
        <dbReference type="ChEBI" id="CHEBI:30616"/>
        <dbReference type="ChEBI" id="CHEBI:83421"/>
        <dbReference type="ChEBI" id="CHEBI:456216"/>
        <dbReference type="EC" id="2.7.11.1"/>
    </reaction>
</comment>
<evidence type="ECO:0000259" key="10">
    <source>
        <dbReference type="PROSITE" id="PS50011"/>
    </source>
</evidence>
<keyword evidence="2 11" id="KW-0723">Serine/threonine-protein kinase</keyword>
<evidence type="ECO:0000256" key="4">
    <source>
        <dbReference type="ARBA" id="ARBA00022741"/>
    </source>
</evidence>
<dbReference type="PROSITE" id="PS00107">
    <property type="entry name" value="PROTEIN_KINASE_ATP"/>
    <property type="match status" value="1"/>
</dbReference>
<organism evidence="11 12">
    <name type="scientific">Fischerella thermalis CCMEE 5268</name>
    <dbReference type="NCBI Taxonomy" id="2019662"/>
    <lineage>
        <taxon>Bacteria</taxon>
        <taxon>Bacillati</taxon>
        <taxon>Cyanobacteriota</taxon>
        <taxon>Cyanophyceae</taxon>
        <taxon>Nostocales</taxon>
        <taxon>Hapalosiphonaceae</taxon>
        <taxon>Fischerella</taxon>
    </lineage>
</organism>
<comment type="catalytic activity">
    <reaction evidence="7">
        <text>L-threonyl-[protein] + ATP = O-phospho-L-threonyl-[protein] + ADP + H(+)</text>
        <dbReference type="Rhea" id="RHEA:46608"/>
        <dbReference type="Rhea" id="RHEA-COMP:11060"/>
        <dbReference type="Rhea" id="RHEA-COMP:11605"/>
        <dbReference type="ChEBI" id="CHEBI:15378"/>
        <dbReference type="ChEBI" id="CHEBI:30013"/>
        <dbReference type="ChEBI" id="CHEBI:30616"/>
        <dbReference type="ChEBI" id="CHEBI:61977"/>
        <dbReference type="ChEBI" id="CHEBI:456216"/>
        <dbReference type="EC" id="2.7.11.1"/>
    </reaction>
</comment>
<proteinExistence type="predicted"/>
<dbReference type="Proteomes" id="UP000235025">
    <property type="component" value="Unassembled WGS sequence"/>
</dbReference>
<name>A0A2N6KKT3_9CYAN</name>
<dbReference type="NCBIfam" id="NF045510">
    <property type="entry name" value="4Cys_prefix_kin"/>
    <property type="match status" value="1"/>
</dbReference>
<evidence type="ECO:0000256" key="5">
    <source>
        <dbReference type="ARBA" id="ARBA00022777"/>
    </source>
</evidence>
<evidence type="ECO:0000256" key="1">
    <source>
        <dbReference type="ARBA" id="ARBA00012513"/>
    </source>
</evidence>